<keyword evidence="1" id="KW-0479">Metal-binding</keyword>
<dbReference type="InterPro" id="IPR018247">
    <property type="entry name" value="EF_Hand_1_Ca_BS"/>
</dbReference>
<dbReference type="SUPFAM" id="SSF47473">
    <property type="entry name" value="EF-hand"/>
    <property type="match status" value="1"/>
</dbReference>
<evidence type="ECO:0000256" key="1">
    <source>
        <dbReference type="ARBA" id="ARBA00022723"/>
    </source>
</evidence>
<dbReference type="PROSITE" id="PS50222">
    <property type="entry name" value="EF_HAND_2"/>
    <property type="match status" value="2"/>
</dbReference>
<dbReference type="Pfam" id="PF13499">
    <property type="entry name" value="EF-hand_7"/>
    <property type="match status" value="1"/>
</dbReference>
<evidence type="ECO:0000256" key="3">
    <source>
        <dbReference type="ARBA" id="ARBA00022837"/>
    </source>
</evidence>
<evidence type="ECO:0000313" key="5">
    <source>
        <dbReference type="EMBL" id="CAF0750059.1"/>
    </source>
</evidence>
<keyword evidence="3" id="KW-0106">Calcium</keyword>
<dbReference type="PANTHER" id="PTHR45942">
    <property type="entry name" value="PROTEIN PHOSPATASE 3 REGULATORY SUBUNIT B ALPHA ISOFORM TYPE 1"/>
    <property type="match status" value="1"/>
</dbReference>
<accession>A0A813PG25</accession>
<dbReference type="InterPro" id="IPR011992">
    <property type="entry name" value="EF-hand-dom_pair"/>
</dbReference>
<name>A0A813PG25_9BILA</name>
<evidence type="ECO:0000259" key="4">
    <source>
        <dbReference type="PROSITE" id="PS50222"/>
    </source>
</evidence>
<evidence type="ECO:0000256" key="2">
    <source>
        <dbReference type="ARBA" id="ARBA00022737"/>
    </source>
</evidence>
<gene>
    <name evidence="5" type="ORF">JXQ802_LOCUS1621</name>
</gene>
<dbReference type="Proteomes" id="UP000663870">
    <property type="component" value="Unassembled WGS sequence"/>
</dbReference>
<organism evidence="5 6">
    <name type="scientific">Rotaria sordida</name>
    <dbReference type="NCBI Taxonomy" id="392033"/>
    <lineage>
        <taxon>Eukaryota</taxon>
        <taxon>Metazoa</taxon>
        <taxon>Spiralia</taxon>
        <taxon>Gnathifera</taxon>
        <taxon>Rotifera</taxon>
        <taxon>Eurotatoria</taxon>
        <taxon>Bdelloidea</taxon>
        <taxon>Philodinida</taxon>
        <taxon>Philodinidae</taxon>
        <taxon>Rotaria</taxon>
    </lineage>
</organism>
<comment type="caution">
    <text evidence="5">The sequence shown here is derived from an EMBL/GenBank/DDBJ whole genome shotgun (WGS) entry which is preliminary data.</text>
</comment>
<dbReference type="CDD" id="cd00051">
    <property type="entry name" value="EFh"/>
    <property type="match status" value="1"/>
</dbReference>
<reference evidence="5" key="1">
    <citation type="submission" date="2021-02" db="EMBL/GenBank/DDBJ databases">
        <authorList>
            <person name="Nowell W R."/>
        </authorList>
    </citation>
    <scope>NUCLEOTIDE SEQUENCE</scope>
</reference>
<feature type="domain" description="EF-hand" evidence="4">
    <location>
        <begin position="99"/>
        <end position="134"/>
    </location>
</feature>
<dbReference type="PROSITE" id="PS00018">
    <property type="entry name" value="EF_HAND_1"/>
    <property type="match status" value="2"/>
</dbReference>
<keyword evidence="6" id="KW-1185">Reference proteome</keyword>
<dbReference type="GO" id="GO:0005509">
    <property type="term" value="F:calcium ion binding"/>
    <property type="evidence" value="ECO:0007669"/>
    <property type="project" value="InterPro"/>
</dbReference>
<dbReference type="InterPro" id="IPR002048">
    <property type="entry name" value="EF_hand_dom"/>
</dbReference>
<dbReference type="EMBL" id="CAJNOL010000018">
    <property type="protein sequence ID" value="CAF0750059.1"/>
    <property type="molecule type" value="Genomic_DNA"/>
</dbReference>
<feature type="domain" description="EF-hand" evidence="4">
    <location>
        <begin position="144"/>
        <end position="179"/>
    </location>
</feature>
<proteinExistence type="predicted"/>
<protein>
    <recommendedName>
        <fullName evidence="4">EF-hand domain-containing protein</fullName>
    </recommendedName>
</protein>
<dbReference type="AlphaFoldDB" id="A0A813PG25"/>
<evidence type="ECO:0000313" key="6">
    <source>
        <dbReference type="Proteomes" id="UP000663870"/>
    </source>
</evidence>
<keyword evidence="2" id="KW-0677">Repeat</keyword>
<dbReference type="Gene3D" id="1.10.238.10">
    <property type="entry name" value="EF-hand"/>
    <property type="match status" value="1"/>
</dbReference>
<sequence length="217" mass="25736">MPLPRLSSEQKKFDRTFLSSLNFDESGIEINRLTLIFNKLCTTNNNQLTREYFRDFLSTLFDLNDETIVERLFILIGQGEKTLSLKQFLYSINLLLYASYDEQIKFIFRIYDVSADGNLQREELFTFLRKDLLIINEKEDGDMILHEFITLLFKKFDKDHDGVISFDDYKRTCQENSTLMQCFGQVLPRLFRKHMVKSMLNGNISIISKKEKYLNEK</sequence>
<dbReference type="SMART" id="SM00054">
    <property type="entry name" value="EFh"/>
    <property type="match status" value="3"/>
</dbReference>